<dbReference type="EMBL" id="LT907988">
    <property type="protein sequence ID" value="SOE51401.1"/>
    <property type="molecule type" value="Genomic_DNA"/>
</dbReference>
<dbReference type="RefSeq" id="WP_067750047.1">
    <property type="nucleotide sequence ID" value="NZ_LT907988.1"/>
</dbReference>
<sequence length="114" mass="11805">MSVPINRLTQDFAVAPQLAPEDMAAVAAAGYRSVIINRPDFEGGPDQPAAADVLEAAEAAGLQARYQPVVSGAMTQGDVAQFSALLKDLPAPVLAYCRSGTRCTVLFRAATGQG</sequence>
<gene>
    <name evidence="2" type="ORF">ODI_02239</name>
    <name evidence="3" type="ORF">ODI_R3416</name>
</gene>
<dbReference type="NCBIfam" id="TIGR01244">
    <property type="entry name" value="TIGR01244 family sulfur transferase"/>
    <property type="match status" value="1"/>
</dbReference>
<evidence type="ECO:0000313" key="4">
    <source>
        <dbReference type="Proteomes" id="UP000078558"/>
    </source>
</evidence>
<keyword evidence="4" id="KW-1185">Reference proteome</keyword>
<feature type="domain" description="Beta-lactamase hydrolase-like protein phosphatase-like" evidence="1">
    <location>
        <begin position="7"/>
        <end position="107"/>
    </location>
</feature>
<protein>
    <submittedName>
        <fullName evidence="2">FAD-dependent pyridine nucleotide-disulphide oxidoreductase</fullName>
    </submittedName>
</protein>
<dbReference type="InterPro" id="IPR005939">
    <property type="entry name" value="BLH_phosphatase-like"/>
</dbReference>
<dbReference type="Proteomes" id="UP000078558">
    <property type="component" value="Chromosome I"/>
</dbReference>
<dbReference type="KEGG" id="odi:ODI_R3416"/>
<proteinExistence type="predicted"/>
<name>A0A1C3JY13_9BURK</name>
<dbReference type="AlphaFoldDB" id="A0A1C3JY13"/>
<dbReference type="STRING" id="1851544.ODI_02239"/>
<dbReference type="InterPro" id="IPR029021">
    <property type="entry name" value="Prot-tyrosine_phosphatase-like"/>
</dbReference>
<dbReference type="OrthoDB" id="9802771at2"/>
<dbReference type="Gene3D" id="3.90.190.10">
    <property type="entry name" value="Protein tyrosine phosphatase superfamily"/>
    <property type="match status" value="1"/>
</dbReference>
<reference evidence="2 4" key="1">
    <citation type="submission" date="2016-06" db="EMBL/GenBank/DDBJ databases">
        <authorList>
            <person name="Kjaerup R.B."/>
            <person name="Dalgaard T.S."/>
            <person name="Juul-Madsen H.R."/>
        </authorList>
    </citation>
    <scope>NUCLEOTIDE SEQUENCE [LARGE SCALE GENOMIC DNA]</scope>
    <source>
        <strain evidence="2">Orrdi1</strain>
    </source>
</reference>
<dbReference type="GO" id="GO:0016787">
    <property type="term" value="F:hydrolase activity"/>
    <property type="evidence" value="ECO:0007669"/>
    <property type="project" value="InterPro"/>
</dbReference>
<organism evidence="2 4">
    <name type="scientific">Orrella dioscoreae</name>
    <dbReference type="NCBI Taxonomy" id="1851544"/>
    <lineage>
        <taxon>Bacteria</taxon>
        <taxon>Pseudomonadati</taxon>
        <taxon>Pseudomonadota</taxon>
        <taxon>Betaproteobacteria</taxon>
        <taxon>Burkholderiales</taxon>
        <taxon>Alcaligenaceae</taxon>
        <taxon>Orrella</taxon>
    </lineage>
</organism>
<evidence type="ECO:0000313" key="2">
    <source>
        <dbReference type="EMBL" id="SBT24151.1"/>
    </source>
</evidence>
<dbReference type="EMBL" id="FLRC01000006">
    <property type="protein sequence ID" value="SBT24151.1"/>
    <property type="molecule type" value="Genomic_DNA"/>
</dbReference>
<accession>A0A1C3JY13</accession>
<evidence type="ECO:0000313" key="3">
    <source>
        <dbReference type="EMBL" id="SOE51401.1"/>
    </source>
</evidence>
<evidence type="ECO:0000259" key="1">
    <source>
        <dbReference type="Pfam" id="PF04273"/>
    </source>
</evidence>
<reference evidence="3 4" key="2">
    <citation type="submission" date="2017-08" db="EMBL/GenBank/DDBJ databases">
        <authorList>
            <person name="de Groot N.N."/>
        </authorList>
    </citation>
    <scope>NUCLEOTIDE SEQUENCE [LARGE SCALE GENOMIC DNA]</scope>
    <source>
        <strain evidence="3">Orrdi1</strain>
    </source>
</reference>
<dbReference type="Pfam" id="PF04273">
    <property type="entry name" value="BLH_phosphatase"/>
    <property type="match status" value="1"/>
</dbReference>